<feature type="region of interest" description="Disordered" evidence="1">
    <location>
        <begin position="31"/>
        <end position="51"/>
    </location>
</feature>
<evidence type="ECO:0000256" key="1">
    <source>
        <dbReference type="SAM" id="MobiDB-lite"/>
    </source>
</evidence>
<dbReference type="EMBL" id="VSRR010002786">
    <property type="protein sequence ID" value="MPC33218.1"/>
    <property type="molecule type" value="Genomic_DNA"/>
</dbReference>
<keyword evidence="3" id="KW-1185">Reference proteome</keyword>
<accession>A0A5B7EIM6</accession>
<proteinExistence type="predicted"/>
<evidence type="ECO:0000313" key="2">
    <source>
        <dbReference type="EMBL" id="MPC33218.1"/>
    </source>
</evidence>
<sequence>MRRAQNDYTVTLYGNFTLAMVSKLLTMTGTHRPDTAEDTTASTQHHVDGDCPRRDETHCVKRSTEQW</sequence>
<reference evidence="2 3" key="1">
    <citation type="submission" date="2019-05" db="EMBL/GenBank/DDBJ databases">
        <title>Another draft genome of Portunus trituberculatus and its Hox gene families provides insights of decapod evolution.</title>
        <authorList>
            <person name="Jeong J.-H."/>
            <person name="Song I."/>
            <person name="Kim S."/>
            <person name="Choi T."/>
            <person name="Kim D."/>
            <person name="Ryu S."/>
            <person name="Kim W."/>
        </authorList>
    </citation>
    <scope>NUCLEOTIDE SEQUENCE [LARGE SCALE GENOMIC DNA]</scope>
    <source>
        <tissue evidence="2">Muscle</tissue>
    </source>
</reference>
<gene>
    <name evidence="2" type="ORF">E2C01_026561</name>
</gene>
<protein>
    <submittedName>
        <fullName evidence="2">Uncharacterized protein</fullName>
    </submittedName>
</protein>
<dbReference type="AlphaFoldDB" id="A0A5B7EIM6"/>
<evidence type="ECO:0000313" key="3">
    <source>
        <dbReference type="Proteomes" id="UP000324222"/>
    </source>
</evidence>
<organism evidence="2 3">
    <name type="scientific">Portunus trituberculatus</name>
    <name type="common">Swimming crab</name>
    <name type="synonym">Neptunus trituberculatus</name>
    <dbReference type="NCBI Taxonomy" id="210409"/>
    <lineage>
        <taxon>Eukaryota</taxon>
        <taxon>Metazoa</taxon>
        <taxon>Ecdysozoa</taxon>
        <taxon>Arthropoda</taxon>
        <taxon>Crustacea</taxon>
        <taxon>Multicrustacea</taxon>
        <taxon>Malacostraca</taxon>
        <taxon>Eumalacostraca</taxon>
        <taxon>Eucarida</taxon>
        <taxon>Decapoda</taxon>
        <taxon>Pleocyemata</taxon>
        <taxon>Brachyura</taxon>
        <taxon>Eubrachyura</taxon>
        <taxon>Portunoidea</taxon>
        <taxon>Portunidae</taxon>
        <taxon>Portuninae</taxon>
        <taxon>Portunus</taxon>
    </lineage>
</organism>
<name>A0A5B7EIM6_PORTR</name>
<dbReference type="Proteomes" id="UP000324222">
    <property type="component" value="Unassembled WGS sequence"/>
</dbReference>
<comment type="caution">
    <text evidence="2">The sequence shown here is derived from an EMBL/GenBank/DDBJ whole genome shotgun (WGS) entry which is preliminary data.</text>
</comment>